<evidence type="ECO:0000256" key="1">
    <source>
        <dbReference type="ARBA" id="ARBA00023015"/>
    </source>
</evidence>
<protein>
    <submittedName>
        <fullName evidence="6">TetR/AcrR family transcriptional regulator</fullName>
    </submittedName>
</protein>
<feature type="DNA-binding region" description="H-T-H motif" evidence="4">
    <location>
        <begin position="29"/>
        <end position="48"/>
    </location>
</feature>
<sequence>MPAPDKTSLGAIVHAARQLVESDGLPGLTMQSVAQRVGVRAPSLYKRVGNRDELIRLVAEAALSDLSDALRAAPDLYRLAEAFRSFGHLHPAAFQLIMAPGAGVPVASLAATAAVTQPVIDATRALCGEARGLDAARTLTAWATGFIIMENNGGFRLDGDVEEAWRFGLERILEAIARSR</sequence>
<reference evidence="6 7" key="1">
    <citation type="submission" date="2019-01" db="EMBL/GenBank/DDBJ databases">
        <title>Leucobacter muris sp. nov. isolated from the nose of a laboratory mouse.</title>
        <authorList>
            <person name="Benga L."/>
            <person name="Sproeer C."/>
            <person name="Schumann P."/>
            <person name="Verbarg S."/>
            <person name="Bunk B."/>
            <person name="Engelhardt E."/>
            <person name="Benten P.M."/>
            <person name="Sager M."/>
        </authorList>
    </citation>
    <scope>NUCLEOTIDE SEQUENCE [LARGE SCALE GENOMIC DNA]</scope>
    <source>
        <strain evidence="6 7">DSM 101948</strain>
    </source>
</reference>
<feature type="domain" description="HTH tetR-type" evidence="5">
    <location>
        <begin position="6"/>
        <end position="66"/>
    </location>
</feature>
<dbReference type="Gene3D" id="1.10.357.10">
    <property type="entry name" value="Tetracycline Repressor, domain 2"/>
    <property type="match status" value="1"/>
</dbReference>
<dbReference type="PRINTS" id="PR00455">
    <property type="entry name" value="HTHTETR"/>
</dbReference>
<dbReference type="Pfam" id="PF00440">
    <property type="entry name" value="TetR_N"/>
    <property type="match status" value="1"/>
</dbReference>
<dbReference type="InterPro" id="IPR025996">
    <property type="entry name" value="MT1864/Rv1816-like_C"/>
</dbReference>
<organism evidence="6 7">
    <name type="scientific">Leucobacter muris</name>
    <dbReference type="NCBI Taxonomy" id="1935379"/>
    <lineage>
        <taxon>Bacteria</taxon>
        <taxon>Bacillati</taxon>
        <taxon>Actinomycetota</taxon>
        <taxon>Actinomycetes</taxon>
        <taxon>Micrococcales</taxon>
        <taxon>Microbacteriaceae</taxon>
        <taxon>Leucobacter</taxon>
    </lineage>
</organism>
<evidence type="ECO:0000259" key="5">
    <source>
        <dbReference type="PROSITE" id="PS50977"/>
    </source>
</evidence>
<keyword evidence="1" id="KW-0805">Transcription regulation</keyword>
<keyword evidence="3" id="KW-0804">Transcription</keyword>
<dbReference type="InterPro" id="IPR009057">
    <property type="entry name" value="Homeodomain-like_sf"/>
</dbReference>
<dbReference type="PRINTS" id="PR00400">
    <property type="entry name" value="TETREPRESSOR"/>
</dbReference>
<evidence type="ECO:0000313" key="7">
    <source>
        <dbReference type="Proteomes" id="UP000285768"/>
    </source>
</evidence>
<gene>
    <name evidence="6" type="ORF">Leucomu_06930</name>
</gene>
<dbReference type="PROSITE" id="PS50977">
    <property type="entry name" value="HTH_TETR_2"/>
    <property type="match status" value="1"/>
</dbReference>
<dbReference type="SUPFAM" id="SSF48498">
    <property type="entry name" value="Tetracyclin repressor-like, C-terminal domain"/>
    <property type="match status" value="1"/>
</dbReference>
<dbReference type="InterPro" id="IPR003012">
    <property type="entry name" value="Tet_transcr_reg_TetR"/>
</dbReference>
<accession>A0ABX5QF34</accession>
<dbReference type="InterPro" id="IPR001647">
    <property type="entry name" value="HTH_TetR"/>
</dbReference>
<dbReference type="PANTHER" id="PTHR30055:SF234">
    <property type="entry name" value="HTH-TYPE TRANSCRIPTIONAL REGULATOR BETI"/>
    <property type="match status" value="1"/>
</dbReference>
<dbReference type="Proteomes" id="UP000285768">
    <property type="component" value="Chromosome"/>
</dbReference>
<dbReference type="RefSeq" id="WP_031290241.1">
    <property type="nucleotide sequence ID" value="NZ_CP035037.1"/>
</dbReference>
<dbReference type="PANTHER" id="PTHR30055">
    <property type="entry name" value="HTH-TYPE TRANSCRIPTIONAL REGULATOR RUTR"/>
    <property type="match status" value="1"/>
</dbReference>
<evidence type="ECO:0000256" key="2">
    <source>
        <dbReference type="ARBA" id="ARBA00023125"/>
    </source>
</evidence>
<evidence type="ECO:0000256" key="4">
    <source>
        <dbReference type="PROSITE-ProRule" id="PRU00335"/>
    </source>
</evidence>
<evidence type="ECO:0000256" key="3">
    <source>
        <dbReference type="ARBA" id="ARBA00023163"/>
    </source>
</evidence>
<keyword evidence="7" id="KW-1185">Reference proteome</keyword>
<dbReference type="EMBL" id="CP035037">
    <property type="protein sequence ID" value="QAB17689.1"/>
    <property type="molecule type" value="Genomic_DNA"/>
</dbReference>
<name>A0ABX5QF34_9MICO</name>
<proteinExistence type="predicted"/>
<dbReference type="Pfam" id="PF13305">
    <property type="entry name" value="TetR_C_33"/>
    <property type="match status" value="1"/>
</dbReference>
<dbReference type="InterPro" id="IPR036271">
    <property type="entry name" value="Tet_transcr_reg_TetR-rel_C_sf"/>
</dbReference>
<evidence type="ECO:0000313" key="6">
    <source>
        <dbReference type="EMBL" id="QAB17689.1"/>
    </source>
</evidence>
<dbReference type="SUPFAM" id="SSF46689">
    <property type="entry name" value="Homeodomain-like"/>
    <property type="match status" value="1"/>
</dbReference>
<dbReference type="InterPro" id="IPR050109">
    <property type="entry name" value="HTH-type_TetR-like_transc_reg"/>
</dbReference>
<dbReference type="Gene3D" id="1.10.10.60">
    <property type="entry name" value="Homeodomain-like"/>
    <property type="match status" value="1"/>
</dbReference>
<keyword evidence="2 4" id="KW-0238">DNA-binding</keyword>